<dbReference type="EMBL" id="UZAF01016973">
    <property type="protein sequence ID" value="VDO36323.1"/>
    <property type="molecule type" value="Genomic_DNA"/>
</dbReference>
<keyword evidence="2" id="KW-1185">Reference proteome</keyword>
<reference evidence="3" key="1">
    <citation type="submission" date="2017-02" db="UniProtKB">
        <authorList>
            <consortium name="WormBaseParasite"/>
        </authorList>
    </citation>
    <scope>IDENTIFICATION</scope>
</reference>
<sequence>MSPSHLSEKDFHQAMLRRLKPGSCHKCLERLTEISILEAKRETYIRKGWNRKHWRRSTRSTLLTIPPTMKVRMDLPRRSTPRAAAKRVLTERLDIDENRLE</sequence>
<evidence type="ECO:0000313" key="3">
    <source>
        <dbReference type="WBParaSite" id="HPLM_0000899801-mRNA-1"/>
    </source>
</evidence>
<dbReference type="OrthoDB" id="10503243at2759"/>
<protein>
    <submittedName>
        <fullName evidence="3">ArsR family transcriptional regulator</fullName>
    </submittedName>
</protein>
<proteinExistence type="predicted"/>
<dbReference type="AlphaFoldDB" id="A0A0N4WED7"/>
<accession>A0A0N4WED7</accession>
<evidence type="ECO:0000313" key="1">
    <source>
        <dbReference type="EMBL" id="VDO36323.1"/>
    </source>
</evidence>
<evidence type="ECO:0000313" key="2">
    <source>
        <dbReference type="Proteomes" id="UP000268014"/>
    </source>
</evidence>
<dbReference type="WBParaSite" id="HPLM_0000899801-mRNA-1">
    <property type="protein sequence ID" value="HPLM_0000899801-mRNA-1"/>
    <property type="gene ID" value="HPLM_0000899801"/>
</dbReference>
<name>A0A0N4WED7_HAEPC</name>
<reference evidence="1 2" key="2">
    <citation type="submission" date="2018-11" db="EMBL/GenBank/DDBJ databases">
        <authorList>
            <consortium name="Pathogen Informatics"/>
        </authorList>
    </citation>
    <scope>NUCLEOTIDE SEQUENCE [LARGE SCALE GENOMIC DNA]</scope>
    <source>
        <strain evidence="1 2">MHpl1</strain>
    </source>
</reference>
<gene>
    <name evidence="1" type="ORF">HPLM_LOCUS8990</name>
</gene>
<organism evidence="3">
    <name type="scientific">Haemonchus placei</name>
    <name type="common">Barber's pole worm</name>
    <dbReference type="NCBI Taxonomy" id="6290"/>
    <lineage>
        <taxon>Eukaryota</taxon>
        <taxon>Metazoa</taxon>
        <taxon>Ecdysozoa</taxon>
        <taxon>Nematoda</taxon>
        <taxon>Chromadorea</taxon>
        <taxon>Rhabditida</taxon>
        <taxon>Rhabditina</taxon>
        <taxon>Rhabditomorpha</taxon>
        <taxon>Strongyloidea</taxon>
        <taxon>Trichostrongylidae</taxon>
        <taxon>Haemonchus</taxon>
    </lineage>
</organism>
<dbReference type="Proteomes" id="UP000268014">
    <property type="component" value="Unassembled WGS sequence"/>
</dbReference>